<reference evidence="1" key="1">
    <citation type="journal article" date="2011" name="Plant Physiol.">
        <title>Comprehensive sequence analysis of 24,783 barley full-length cDNAs derived from 12 clone libraries.</title>
        <authorList>
            <person name="Matsumoto T."/>
            <person name="Tanaka T."/>
            <person name="Sakai H."/>
            <person name="Amano N."/>
            <person name="Kanamori H."/>
            <person name="Kurita K."/>
            <person name="Kikuta A."/>
            <person name="Kamiya K."/>
            <person name="Yamamoto M."/>
            <person name="Ikawa H."/>
            <person name="Fujii N."/>
            <person name="Hori K."/>
            <person name="Itoh T."/>
            <person name="Sato K."/>
        </authorList>
    </citation>
    <scope>NUCLEOTIDE SEQUENCE</scope>
    <source>
        <tissue evidence="1">Flower</tissue>
    </source>
</reference>
<sequence length="72" mass="8043">MGINQDCSQWWSLNAICRGGSFKRTRISKRNETHKRGLRGQAMAPWSSLSSATAEKVSQCNNIWLGKISGDM</sequence>
<evidence type="ECO:0000313" key="1">
    <source>
        <dbReference type="EMBL" id="BAK06196.1"/>
    </source>
</evidence>
<dbReference type="ExpressionAtlas" id="F2EFS4">
    <property type="expression patterns" value="baseline and differential"/>
</dbReference>
<accession>F2EFS4</accession>
<dbReference type="AlphaFoldDB" id="F2EFS4"/>
<proteinExistence type="evidence at transcript level"/>
<organism evidence="1">
    <name type="scientific">Hordeum vulgare subsp. vulgare</name>
    <name type="common">Domesticated barley</name>
    <dbReference type="NCBI Taxonomy" id="112509"/>
    <lineage>
        <taxon>Eukaryota</taxon>
        <taxon>Viridiplantae</taxon>
        <taxon>Streptophyta</taxon>
        <taxon>Embryophyta</taxon>
        <taxon>Tracheophyta</taxon>
        <taxon>Spermatophyta</taxon>
        <taxon>Magnoliopsida</taxon>
        <taxon>Liliopsida</taxon>
        <taxon>Poales</taxon>
        <taxon>Poaceae</taxon>
        <taxon>BOP clade</taxon>
        <taxon>Pooideae</taxon>
        <taxon>Triticodae</taxon>
        <taxon>Triticeae</taxon>
        <taxon>Hordeinae</taxon>
        <taxon>Hordeum</taxon>
    </lineage>
</organism>
<dbReference type="EMBL" id="AK375001">
    <property type="protein sequence ID" value="BAK06196.1"/>
    <property type="molecule type" value="mRNA"/>
</dbReference>
<name>F2EFS4_HORVV</name>
<protein>
    <submittedName>
        <fullName evidence="1">Predicted protein</fullName>
    </submittedName>
</protein>